<dbReference type="GO" id="GO:0005886">
    <property type="term" value="C:plasma membrane"/>
    <property type="evidence" value="ECO:0007669"/>
    <property type="project" value="UniProtKB-SubCell"/>
</dbReference>
<keyword evidence="10" id="KW-1185">Reference proteome</keyword>
<keyword evidence="6 8" id="KW-1133">Transmembrane helix</keyword>
<proteinExistence type="inferred from homology"/>
<feature type="transmembrane region" description="Helical" evidence="8">
    <location>
        <begin position="121"/>
        <end position="142"/>
    </location>
</feature>
<keyword evidence="4" id="KW-1003">Cell membrane</keyword>
<dbReference type="AlphaFoldDB" id="A0A9X9X2W2"/>
<dbReference type="EMBL" id="JAAEDM010000086">
    <property type="protein sequence ID" value="MBR0673741.1"/>
    <property type="molecule type" value="Genomic_DNA"/>
</dbReference>
<feature type="transmembrane region" description="Helical" evidence="8">
    <location>
        <begin position="162"/>
        <end position="181"/>
    </location>
</feature>
<comment type="similarity">
    <text evidence="2">Belongs to the binding-protein-dependent transport system permease family. FecCD subfamily.</text>
</comment>
<dbReference type="Gene3D" id="1.10.3470.10">
    <property type="entry name" value="ABC transporter involved in vitamin B12 uptake, BtuC"/>
    <property type="match status" value="1"/>
</dbReference>
<dbReference type="PANTHER" id="PTHR30472">
    <property type="entry name" value="FERRIC ENTEROBACTIN TRANSPORT SYSTEM PERMEASE PROTEIN"/>
    <property type="match status" value="1"/>
</dbReference>
<dbReference type="PANTHER" id="PTHR30472:SF25">
    <property type="entry name" value="ABC TRANSPORTER PERMEASE PROTEIN MJ0876-RELATED"/>
    <property type="match status" value="1"/>
</dbReference>
<reference evidence="9" key="1">
    <citation type="submission" date="2020-01" db="EMBL/GenBank/DDBJ databases">
        <authorList>
            <person name="Rat A."/>
        </authorList>
    </citation>
    <scope>NUCLEOTIDE SEQUENCE</scope>
    <source>
        <strain evidence="9">LMG 31231</strain>
    </source>
</reference>
<organism evidence="9 10">
    <name type="scientific">Neoroseomonas soli</name>
    <dbReference type="NCBI Taxonomy" id="1081025"/>
    <lineage>
        <taxon>Bacteria</taxon>
        <taxon>Pseudomonadati</taxon>
        <taxon>Pseudomonadota</taxon>
        <taxon>Alphaproteobacteria</taxon>
        <taxon>Acetobacterales</taxon>
        <taxon>Acetobacteraceae</taxon>
        <taxon>Neoroseomonas</taxon>
    </lineage>
</organism>
<evidence type="ECO:0000256" key="7">
    <source>
        <dbReference type="ARBA" id="ARBA00023136"/>
    </source>
</evidence>
<reference evidence="9" key="2">
    <citation type="journal article" date="2021" name="Syst. Appl. Microbiol.">
        <title>Roseomonas hellenica sp. nov., isolated from roots of wild-growing Alkanna tinctoria.</title>
        <authorList>
            <person name="Rat A."/>
            <person name="Naranjo H.D."/>
            <person name="Lebbe L."/>
            <person name="Cnockaert M."/>
            <person name="Krigas N."/>
            <person name="Grigoriadou K."/>
            <person name="Maloupa E."/>
            <person name="Willems A."/>
        </authorList>
    </citation>
    <scope>NUCLEOTIDE SEQUENCE</scope>
    <source>
        <strain evidence="9">LMG 31231</strain>
    </source>
</reference>
<feature type="transmembrane region" description="Helical" evidence="8">
    <location>
        <begin position="61"/>
        <end position="83"/>
    </location>
</feature>
<dbReference type="InterPro" id="IPR037294">
    <property type="entry name" value="ABC_BtuC-like"/>
</dbReference>
<keyword evidence="3" id="KW-0813">Transport</keyword>
<accession>A0A9X9X2W2</accession>
<evidence type="ECO:0000256" key="8">
    <source>
        <dbReference type="SAM" id="Phobius"/>
    </source>
</evidence>
<comment type="caution">
    <text evidence="9">The sequence shown here is derived from an EMBL/GenBank/DDBJ whole genome shotgun (WGS) entry which is preliminary data.</text>
</comment>
<dbReference type="GO" id="GO:0033214">
    <property type="term" value="P:siderophore-iron import into cell"/>
    <property type="evidence" value="ECO:0007669"/>
    <property type="project" value="TreeGrafter"/>
</dbReference>
<evidence type="ECO:0000256" key="4">
    <source>
        <dbReference type="ARBA" id="ARBA00022475"/>
    </source>
</evidence>
<feature type="transmembrane region" description="Helical" evidence="8">
    <location>
        <begin position="27"/>
        <end position="49"/>
    </location>
</feature>
<dbReference type="CDD" id="cd06550">
    <property type="entry name" value="TM_ABC_iron-siderophores_like"/>
    <property type="match status" value="1"/>
</dbReference>
<feature type="transmembrane region" description="Helical" evidence="8">
    <location>
        <begin position="250"/>
        <end position="270"/>
    </location>
</feature>
<evidence type="ECO:0000256" key="3">
    <source>
        <dbReference type="ARBA" id="ARBA00022448"/>
    </source>
</evidence>
<evidence type="ECO:0000256" key="6">
    <source>
        <dbReference type="ARBA" id="ARBA00022989"/>
    </source>
</evidence>
<evidence type="ECO:0000313" key="10">
    <source>
        <dbReference type="Proteomes" id="UP001138751"/>
    </source>
</evidence>
<keyword evidence="7 8" id="KW-0472">Membrane</keyword>
<sequence length="305" mass="31282">MLTPAAVARSVLRLAEDPMVDAIVWSIRLPVALMAVVVGAALGTTGAVMQTVLNNPLASSYTVGISAGAGFGAALVIVLGTWLPVAESVAVPVSAFLFASLACTCVWLLGGLRGATAETLVLAGIALMFLFQALLALLQFMASPEALQQIVFWLFGSLQRATWAKLAIVAGILAALAPLLARDAWALTALRLGEDRAAALGIGVRGLRLRALAIVAVATGAAVAFVGTIGFVGLVAPHLARMLLGEDHRWLLPGSALAGALLLSAASVASKTVSPGALFPIGIVTALVGVPFFAWLVLTARRAHW</sequence>
<dbReference type="GO" id="GO:0022857">
    <property type="term" value="F:transmembrane transporter activity"/>
    <property type="evidence" value="ECO:0007669"/>
    <property type="project" value="InterPro"/>
</dbReference>
<evidence type="ECO:0000313" key="9">
    <source>
        <dbReference type="EMBL" id="MBR0673741.1"/>
    </source>
</evidence>
<evidence type="ECO:0000256" key="1">
    <source>
        <dbReference type="ARBA" id="ARBA00004651"/>
    </source>
</evidence>
<evidence type="ECO:0000256" key="2">
    <source>
        <dbReference type="ARBA" id="ARBA00007935"/>
    </source>
</evidence>
<name>A0A9X9X2W2_9PROT</name>
<keyword evidence="5 8" id="KW-0812">Transmembrane</keyword>
<feature type="transmembrane region" description="Helical" evidence="8">
    <location>
        <begin position="211"/>
        <end position="238"/>
    </location>
</feature>
<gene>
    <name evidence="9" type="ORF">GXW76_21385</name>
</gene>
<dbReference type="Proteomes" id="UP001138751">
    <property type="component" value="Unassembled WGS sequence"/>
</dbReference>
<dbReference type="InterPro" id="IPR000522">
    <property type="entry name" value="ABC_transptr_permease_BtuC"/>
</dbReference>
<feature type="transmembrane region" description="Helical" evidence="8">
    <location>
        <begin position="89"/>
        <end position="109"/>
    </location>
</feature>
<comment type="subcellular location">
    <subcellularLocation>
        <location evidence="1">Cell membrane</location>
        <topology evidence="1">Multi-pass membrane protein</topology>
    </subcellularLocation>
</comment>
<protein>
    <submittedName>
        <fullName evidence="9">Iron ABC transporter permease</fullName>
    </submittedName>
</protein>
<dbReference type="Pfam" id="PF01032">
    <property type="entry name" value="FecCD"/>
    <property type="match status" value="1"/>
</dbReference>
<dbReference type="SUPFAM" id="SSF81345">
    <property type="entry name" value="ABC transporter involved in vitamin B12 uptake, BtuC"/>
    <property type="match status" value="1"/>
</dbReference>
<feature type="transmembrane region" description="Helical" evidence="8">
    <location>
        <begin position="277"/>
        <end position="298"/>
    </location>
</feature>
<dbReference type="FunFam" id="1.10.3470.10:FF:000001">
    <property type="entry name" value="Vitamin B12 ABC transporter permease BtuC"/>
    <property type="match status" value="1"/>
</dbReference>
<evidence type="ECO:0000256" key="5">
    <source>
        <dbReference type="ARBA" id="ARBA00022692"/>
    </source>
</evidence>